<comment type="caution">
    <text evidence="2">The sequence shown here is derived from an EMBL/GenBank/DDBJ whole genome shotgun (WGS) entry which is preliminary data.</text>
</comment>
<feature type="region of interest" description="Disordered" evidence="1">
    <location>
        <begin position="193"/>
        <end position="229"/>
    </location>
</feature>
<keyword evidence="3" id="KW-1185">Reference proteome</keyword>
<proteinExistence type="predicted"/>
<evidence type="ECO:0000313" key="2">
    <source>
        <dbReference type="EMBL" id="KAK7731855.1"/>
    </source>
</evidence>
<protein>
    <submittedName>
        <fullName evidence="2">Uncharacterized protein</fullName>
    </submittedName>
</protein>
<organism evidence="2 3">
    <name type="scientific">Diaporthe eres</name>
    <name type="common">Phomopsis oblonga</name>
    <dbReference type="NCBI Taxonomy" id="83184"/>
    <lineage>
        <taxon>Eukaryota</taxon>
        <taxon>Fungi</taxon>
        <taxon>Dikarya</taxon>
        <taxon>Ascomycota</taxon>
        <taxon>Pezizomycotina</taxon>
        <taxon>Sordariomycetes</taxon>
        <taxon>Sordariomycetidae</taxon>
        <taxon>Diaporthales</taxon>
        <taxon>Diaporthaceae</taxon>
        <taxon>Diaporthe</taxon>
        <taxon>Diaporthe eres species complex</taxon>
    </lineage>
</organism>
<sequence>MPTYCAVRCPGCLLTIYTVWSPSPERMKGFSVTSLSDENLAFYNCPFPLCEYHVNTTHGVNLYSDVSIPHKINVSAGFAVVSRTPHTVAFRSKLQVDALAIKLGITEDPPIKAPMPEAQVGEKAQPPKIPGEKDGQGGAPGPAVAQDTPQKNETARGQRWAAAEKEKTKLMVNEGRSPQEIAKEMQRSASAVKNKIAVMRDRGELPALPTPLKRKRGPTGTDNSPTYAT</sequence>
<dbReference type="Proteomes" id="UP001430848">
    <property type="component" value="Unassembled WGS sequence"/>
</dbReference>
<evidence type="ECO:0000256" key="1">
    <source>
        <dbReference type="SAM" id="MobiDB-lite"/>
    </source>
</evidence>
<dbReference type="EMBL" id="JAKNSF020000021">
    <property type="protein sequence ID" value="KAK7731855.1"/>
    <property type="molecule type" value="Genomic_DNA"/>
</dbReference>
<evidence type="ECO:0000313" key="3">
    <source>
        <dbReference type="Proteomes" id="UP001430848"/>
    </source>
</evidence>
<gene>
    <name evidence="2" type="ORF">SLS63_005152</name>
</gene>
<accession>A0ABR1PBH5</accession>
<reference evidence="2 3" key="1">
    <citation type="submission" date="2024-02" db="EMBL/GenBank/DDBJ databases">
        <title>De novo assembly and annotation of 12 fungi associated with fruit tree decline syndrome in Ontario, Canada.</title>
        <authorList>
            <person name="Sulman M."/>
            <person name="Ellouze W."/>
            <person name="Ilyukhin E."/>
        </authorList>
    </citation>
    <scope>NUCLEOTIDE SEQUENCE [LARGE SCALE GENOMIC DNA]</scope>
    <source>
        <strain evidence="2 3">M169</strain>
    </source>
</reference>
<feature type="compositionally biased region" description="Polar residues" evidence="1">
    <location>
        <begin position="220"/>
        <end position="229"/>
    </location>
</feature>
<feature type="region of interest" description="Disordered" evidence="1">
    <location>
        <begin position="108"/>
        <end position="180"/>
    </location>
</feature>
<name>A0ABR1PBH5_DIAER</name>